<dbReference type="Pfam" id="PF01593">
    <property type="entry name" value="Amino_oxidase"/>
    <property type="match status" value="1"/>
</dbReference>
<dbReference type="EMBL" id="HBIX01001104">
    <property type="protein sequence ID" value="CAE0708126.1"/>
    <property type="molecule type" value="Transcribed_RNA"/>
</dbReference>
<reference evidence="3" key="1">
    <citation type="submission" date="2021-01" db="EMBL/GenBank/DDBJ databases">
        <authorList>
            <person name="Corre E."/>
            <person name="Pelletier E."/>
            <person name="Niang G."/>
            <person name="Scheremetjew M."/>
            <person name="Finn R."/>
            <person name="Kale V."/>
            <person name="Holt S."/>
            <person name="Cochrane G."/>
            <person name="Meng A."/>
            <person name="Brown T."/>
            <person name="Cohen L."/>
        </authorList>
    </citation>
    <scope>NUCLEOTIDE SEQUENCE</scope>
    <source>
        <strain evidence="3">10249 10 AB</strain>
    </source>
</reference>
<dbReference type="Gene3D" id="3.50.50.60">
    <property type="entry name" value="FAD/NAD(P)-binding domain"/>
    <property type="match status" value="2"/>
</dbReference>
<dbReference type="InterPro" id="IPR036188">
    <property type="entry name" value="FAD/NAD-bd_sf"/>
</dbReference>
<dbReference type="SUPFAM" id="SSF51905">
    <property type="entry name" value="FAD/NAD(P)-binding domain"/>
    <property type="match status" value="1"/>
</dbReference>
<dbReference type="Gene3D" id="3.90.660.50">
    <property type="match status" value="1"/>
</dbReference>
<dbReference type="PRINTS" id="PR00419">
    <property type="entry name" value="ADXRDTASE"/>
</dbReference>
<proteinExistence type="predicted"/>
<dbReference type="GO" id="GO:0016116">
    <property type="term" value="P:carotenoid metabolic process"/>
    <property type="evidence" value="ECO:0007669"/>
    <property type="project" value="InterPro"/>
</dbReference>
<gene>
    <name evidence="3" type="ORF">PAUS00366_LOCUS846</name>
</gene>
<evidence type="ECO:0000259" key="2">
    <source>
        <dbReference type="Pfam" id="PF01593"/>
    </source>
</evidence>
<dbReference type="InterPro" id="IPR002937">
    <property type="entry name" value="Amino_oxidase"/>
</dbReference>
<accession>A0A7S4EF05</accession>
<keyword evidence="1" id="KW-0732">Signal</keyword>
<feature type="signal peptide" evidence="1">
    <location>
        <begin position="1"/>
        <end position="22"/>
    </location>
</feature>
<organism evidence="3">
    <name type="scientific">Pseudo-nitzschia australis</name>
    <dbReference type="NCBI Taxonomy" id="44445"/>
    <lineage>
        <taxon>Eukaryota</taxon>
        <taxon>Sar</taxon>
        <taxon>Stramenopiles</taxon>
        <taxon>Ochrophyta</taxon>
        <taxon>Bacillariophyta</taxon>
        <taxon>Bacillariophyceae</taxon>
        <taxon>Bacillariophycidae</taxon>
        <taxon>Bacillariales</taxon>
        <taxon>Bacillariaceae</taxon>
        <taxon>Pseudo-nitzschia</taxon>
    </lineage>
</organism>
<dbReference type="PANTHER" id="PTHR46313:SF3">
    <property type="entry name" value="PROLYCOPENE ISOMERASE, CHLOROPLASTIC"/>
    <property type="match status" value="1"/>
</dbReference>
<dbReference type="GO" id="GO:0016491">
    <property type="term" value="F:oxidoreductase activity"/>
    <property type="evidence" value="ECO:0007669"/>
    <property type="project" value="InterPro"/>
</dbReference>
<dbReference type="AlphaFoldDB" id="A0A7S4EF05"/>
<dbReference type="PANTHER" id="PTHR46313">
    <property type="match status" value="1"/>
</dbReference>
<evidence type="ECO:0000256" key="1">
    <source>
        <dbReference type="SAM" id="SignalP"/>
    </source>
</evidence>
<feature type="chain" id="PRO_5030857358" description="Amine oxidase domain-containing protein" evidence="1">
    <location>
        <begin position="23"/>
        <end position="604"/>
    </location>
</feature>
<protein>
    <recommendedName>
        <fullName evidence="2">Amine oxidase domain-containing protein</fullName>
    </recommendedName>
</protein>
<name>A0A7S4EF05_9STRA</name>
<dbReference type="InterPro" id="IPR045892">
    <property type="entry name" value="CrtISO-like"/>
</dbReference>
<evidence type="ECO:0000313" key="3">
    <source>
        <dbReference type="EMBL" id="CAE0708126.1"/>
    </source>
</evidence>
<sequence length="604" mass="65031">MANFFDCALFLTLAFLGTSTNAFVVTPNTKTGRRTNEQVWNILKGSKHASLLMATSDQSNGAVPQAMDNSSYDVVVVGSGIGGLSCAAMLAKYGYSVAVLEKHYSPGGAAHGFKLRKKGIGGDFIFDTGPSFFAGLNPNLAAKASNPLRTVLDAIEESVECHPYTTFGLALPEGNFIHSTDFGKSGGVIDQVDGKGGTEAWSRLLKNMEPLAQAVDALPTAALRGDLGTALTAAPYLTNFAKLNPLENLKLTKPFQKILQNSGVASSSFTQRWLDLLCFCLSGLTAEGTITAEMAMMMGEFYDDDAIMDCPIGGSNSIVDALVRGIEKLGGEIFCNTAVEEIIVEDGKATGVRLSKGRIIRAKKAVISNLSVWDLYGSGIVDQTLFPDSLVKERMATPVGKSFMHLHLGFRASKAELQALQAHYMYIDDWAIGIEGEDNAALLSIPSVHDDSLAPEGYGVLHIYTPATEEFDRWEGLDRKSEEYKFLKEERSQYLWNVLEKIIPDIHERVVVSQVGTPLTHQRFLNRYKGSYGPAIRAGEASFPFPGTPVDGLLVCGDSTFPGIGVPAVAGSGILAANSVSWDSIGPQMKLLKEMRNSNENVIA</sequence>
<feature type="domain" description="Amine oxidase" evidence="2">
    <location>
        <begin position="81"/>
        <end position="580"/>
    </location>
</feature>